<dbReference type="EMBL" id="MCGN01000009">
    <property type="protein sequence ID" value="ORY93583.1"/>
    <property type="molecule type" value="Genomic_DNA"/>
</dbReference>
<protein>
    <recommendedName>
        <fullName evidence="5">Golgi apparatus membrane protein TVP38</fullName>
    </recommendedName>
</protein>
<proteinExistence type="predicted"/>
<feature type="transmembrane region" description="Helical" evidence="2">
    <location>
        <begin position="376"/>
        <end position="398"/>
    </location>
</feature>
<evidence type="ECO:0008006" key="5">
    <source>
        <dbReference type="Google" id="ProtNLM"/>
    </source>
</evidence>
<organism evidence="3 4">
    <name type="scientific">Syncephalastrum racemosum</name>
    <name type="common">Filamentous fungus</name>
    <dbReference type="NCBI Taxonomy" id="13706"/>
    <lineage>
        <taxon>Eukaryota</taxon>
        <taxon>Fungi</taxon>
        <taxon>Fungi incertae sedis</taxon>
        <taxon>Mucoromycota</taxon>
        <taxon>Mucoromycotina</taxon>
        <taxon>Mucoromycetes</taxon>
        <taxon>Mucorales</taxon>
        <taxon>Syncephalastraceae</taxon>
        <taxon>Syncephalastrum</taxon>
    </lineage>
</organism>
<feature type="transmembrane region" description="Helical" evidence="2">
    <location>
        <begin position="55"/>
        <end position="74"/>
    </location>
</feature>
<dbReference type="STRING" id="13706.A0A1X2H5A5"/>
<evidence type="ECO:0000313" key="3">
    <source>
        <dbReference type="EMBL" id="ORY93583.1"/>
    </source>
</evidence>
<gene>
    <name evidence="3" type="ORF">BCR43DRAFT_497200</name>
</gene>
<feature type="transmembrane region" description="Helical" evidence="2">
    <location>
        <begin position="86"/>
        <end position="104"/>
    </location>
</feature>
<comment type="caution">
    <text evidence="3">The sequence shown here is derived from an EMBL/GenBank/DDBJ whole genome shotgun (WGS) entry which is preliminary data.</text>
</comment>
<evidence type="ECO:0000256" key="1">
    <source>
        <dbReference type="SAM" id="MobiDB-lite"/>
    </source>
</evidence>
<evidence type="ECO:0000313" key="4">
    <source>
        <dbReference type="Proteomes" id="UP000242180"/>
    </source>
</evidence>
<keyword evidence="4" id="KW-1185">Reference proteome</keyword>
<name>A0A1X2H5A5_SYNRA</name>
<evidence type="ECO:0000256" key="2">
    <source>
        <dbReference type="SAM" id="Phobius"/>
    </source>
</evidence>
<accession>A0A1X2H5A5</accession>
<feature type="transmembrane region" description="Helical" evidence="2">
    <location>
        <begin position="315"/>
        <end position="337"/>
    </location>
</feature>
<feature type="transmembrane region" description="Helical" evidence="2">
    <location>
        <begin position="124"/>
        <end position="147"/>
    </location>
</feature>
<dbReference type="InParanoid" id="A0A1X2H5A5"/>
<dbReference type="OMA" id="EEPYDKR"/>
<dbReference type="Proteomes" id="UP000242180">
    <property type="component" value="Unassembled WGS sequence"/>
</dbReference>
<keyword evidence="2" id="KW-1133">Transmembrane helix</keyword>
<feature type="region of interest" description="Disordered" evidence="1">
    <location>
        <begin position="406"/>
        <end position="433"/>
    </location>
</feature>
<feature type="compositionally biased region" description="Low complexity" evidence="1">
    <location>
        <begin position="418"/>
        <end position="433"/>
    </location>
</feature>
<sequence>MEQQPPERLTRNRPINHEARLHRRRSSRAAPGEKFDDFIRRRKTEIEQENERVSIFRSPILVVSYFAMFAFYEARSLMEYVYRHRNITFFLFACAPFLYIAYQIEGPHRVVFQHIQRTSVWYGWWVILGVASAFGLGTGLHTFLLFLGPYIAEVTMAAHDCHGVDFLTRDPTTHRLQCALSNPAVSGTLSLWAIFKLIRWESFAWGAGTALGELPPYFVARAVALSGGKSDELADFESGLSKAPEDRSLKETVSLMLYSALRRLGFLGILLFASIPNPLFDLAGITCGHFLIPFATFFGATFIGKACVKASLQSLIVILAFSSDTLSVFLGSLQRIAPALHNVVEKLIREQTHRIGHPTEEDAEQETNAFGVAWNLFLSLMLCYFVISSIESLGLAYMKRERQAEVKRLERQRQQKPTTSVSSSSSTSVSAPM</sequence>
<keyword evidence="2" id="KW-0812">Transmembrane</keyword>
<keyword evidence="2" id="KW-0472">Membrane</keyword>
<dbReference type="OrthoDB" id="2016540at2759"/>
<reference evidence="3 4" key="1">
    <citation type="submission" date="2016-07" db="EMBL/GenBank/DDBJ databases">
        <title>Pervasive Adenine N6-methylation of Active Genes in Fungi.</title>
        <authorList>
            <consortium name="DOE Joint Genome Institute"/>
            <person name="Mondo S.J."/>
            <person name="Dannebaum R.O."/>
            <person name="Kuo R.C."/>
            <person name="Labutti K."/>
            <person name="Haridas S."/>
            <person name="Kuo A."/>
            <person name="Salamov A."/>
            <person name="Ahrendt S.R."/>
            <person name="Lipzen A."/>
            <person name="Sullivan W."/>
            <person name="Andreopoulos W.B."/>
            <person name="Clum A."/>
            <person name="Lindquist E."/>
            <person name="Daum C."/>
            <person name="Ramamoorthy G.K."/>
            <person name="Gryganskyi A."/>
            <person name="Culley D."/>
            <person name="Magnuson J.K."/>
            <person name="James T.Y."/>
            <person name="O'Malley M.A."/>
            <person name="Stajich J.E."/>
            <person name="Spatafora J.W."/>
            <person name="Visel A."/>
            <person name="Grigoriev I.V."/>
        </authorList>
    </citation>
    <scope>NUCLEOTIDE SEQUENCE [LARGE SCALE GENOMIC DNA]</scope>
    <source>
        <strain evidence="3 4">NRRL 2496</strain>
    </source>
</reference>
<dbReference type="AlphaFoldDB" id="A0A1X2H5A5"/>
<feature type="transmembrane region" description="Helical" evidence="2">
    <location>
        <begin position="282"/>
        <end position="303"/>
    </location>
</feature>